<keyword evidence="3" id="KW-1185">Reference proteome</keyword>
<sequence>MSGSEETPITTDSAAVPPSASPLPGAEHAVTAPAIAIAAAAPRIRRVVIEPHIHRALISLLHISCSKGLPSTAVPQSPLLPDGASGAEYAGVRGAVSRRAPPARPR</sequence>
<accession>A0A918BLN1</accession>
<dbReference type="EMBL" id="BMTU01000004">
    <property type="protein sequence ID" value="GGQ78051.1"/>
    <property type="molecule type" value="Genomic_DNA"/>
</dbReference>
<feature type="compositionally biased region" description="Polar residues" evidence="1">
    <location>
        <begin position="1"/>
        <end position="12"/>
    </location>
</feature>
<comment type="caution">
    <text evidence="2">The sequence shown here is derived from an EMBL/GenBank/DDBJ whole genome shotgun (WGS) entry which is preliminary data.</text>
</comment>
<reference evidence="2" key="1">
    <citation type="journal article" date="2014" name="Int. J. Syst. Evol. Microbiol.">
        <title>Complete genome sequence of Corynebacterium casei LMG S-19264T (=DSM 44701T), isolated from a smear-ripened cheese.</title>
        <authorList>
            <consortium name="US DOE Joint Genome Institute (JGI-PGF)"/>
            <person name="Walter F."/>
            <person name="Albersmeier A."/>
            <person name="Kalinowski J."/>
            <person name="Ruckert C."/>
        </authorList>
    </citation>
    <scope>NUCLEOTIDE SEQUENCE</scope>
    <source>
        <strain evidence="2">JCM 4403</strain>
    </source>
</reference>
<name>A0A918BLN1_9ACTN</name>
<gene>
    <name evidence="2" type="ORF">GCM10010280_25640</name>
</gene>
<proteinExistence type="predicted"/>
<reference evidence="2" key="2">
    <citation type="submission" date="2020-09" db="EMBL/GenBank/DDBJ databases">
        <authorList>
            <person name="Sun Q."/>
            <person name="Ohkuma M."/>
        </authorList>
    </citation>
    <scope>NUCLEOTIDE SEQUENCE</scope>
    <source>
        <strain evidence="2">JCM 4403</strain>
    </source>
</reference>
<organism evidence="2 3">
    <name type="scientific">Streptomyces pilosus</name>
    <dbReference type="NCBI Taxonomy" id="28893"/>
    <lineage>
        <taxon>Bacteria</taxon>
        <taxon>Bacillati</taxon>
        <taxon>Actinomycetota</taxon>
        <taxon>Actinomycetes</taxon>
        <taxon>Kitasatosporales</taxon>
        <taxon>Streptomycetaceae</taxon>
        <taxon>Streptomyces</taxon>
    </lineage>
</organism>
<protein>
    <submittedName>
        <fullName evidence="2">Uncharacterized protein</fullName>
    </submittedName>
</protein>
<dbReference type="Proteomes" id="UP000656732">
    <property type="component" value="Unassembled WGS sequence"/>
</dbReference>
<evidence type="ECO:0000313" key="3">
    <source>
        <dbReference type="Proteomes" id="UP000656732"/>
    </source>
</evidence>
<feature type="region of interest" description="Disordered" evidence="1">
    <location>
        <begin position="1"/>
        <end position="26"/>
    </location>
</feature>
<evidence type="ECO:0000256" key="1">
    <source>
        <dbReference type="SAM" id="MobiDB-lite"/>
    </source>
</evidence>
<evidence type="ECO:0000313" key="2">
    <source>
        <dbReference type="EMBL" id="GGQ78051.1"/>
    </source>
</evidence>
<dbReference type="AlphaFoldDB" id="A0A918BLN1"/>